<protein>
    <submittedName>
        <fullName evidence="4">CHAT domain-containing protein</fullName>
    </submittedName>
</protein>
<name>A0A849SLQ3_UNCEI</name>
<feature type="signal peptide" evidence="2">
    <location>
        <begin position="1"/>
        <end position="16"/>
    </location>
</feature>
<evidence type="ECO:0000313" key="4">
    <source>
        <dbReference type="EMBL" id="NOT33524.1"/>
    </source>
</evidence>
<keyword evidence="1" id="KW-0472">Membrane</keyword>
<organism evidence="4 5">
    <name type="scientific">Eiseniibacteriota bacterium</name>
    <dbReference type="NCBI Taxonomy" id="2212470"/>
    <lineage>
        <taxon>Bacteria</taxon>
        <taxon>Candidatus Eiseniibacteriota</taxon>
    </lineage>
</organism>
<evidence type="ECO:0000256" key="1">
    <source>
        <dbReference type="SAM" id="Phobius"/>
    </source>
</evidence>
<dbReference type="PANTHER" id="PTHR10098:SF108">
    <property type="entry name" value="TETRATRICOPEPTIDE REPEAT PROTEIN 28"/>
    <property type="match status" value="1"/>
</dbReference>
<keyword evidence="1" id="KW-0812">Transmembrane</keyword>
<dbReference type="SUPFAM" id="SSF48452">
    <property type="entry name" value="TPR-like"/>
    <property type="match status" value="2"/>
</dbReference>
<dbReference type="InterPro" id="IPR011990">
    <property type="entry name" value="TPR-like_helical_dom_sf"/>
</dbReference>
<evidence type="ECO:0000313" key="5">
    <source>
        <dbReference type="Proteomes" id="UP000580839"/>
    </source>
</evidence>
<evidence type="ECO:0000256" key="2">
    <source>
        <dbReference type="SAM" id="SignalP"/>
    </source>
</evidence>
<dbReference type="InterPro" id="IPR019734">
    <property type="entry name" value="TPR_rpt"/>
</dbReference>
<feature type="transmembrane region" description="Helical" evidence="1">
    <location>
        <begin position="900"/>
        <end position="918"/>
    </location>
</feature>
<dbReference type="AlphaFoldDB" id="A0A849SLQ3"/>
<dbReference type="Proteomes" id="UP000580839">
    <property type="component" value="Unassembled WGS sequence"/>
</dbReference>
<dbReference type="Pfam" id="PF13374">
    <property type="entry name" value="TPR_10"/>
    <property type="match status" value="1"/>
</dbReference>
<dbReference type="SMART" id="SM00028">
    <property type="entry name" value="TPR"/>
    <property type="match status" value="5"/>
</dbReference>
<reference evidence="4 5" key="1">
    <citation type="submission" date="2020-04" db="EMBL/GenBank/DDBJ databases">
        <title>Metagenomic profiling of ammonia- and methane-oxidizing microorganisms in a Dutch drinking water treatment plant.</title>
        <authorList>
            <person name="Poghosyan L."/>
            <person name="Leucker S."/>
        </authorList>
    </citation>
    <scope>NUCLEOTIDE SEQUENCE [LARGE SCALE GENOMIC DNA]</scope>
    <source>
        <strain evidence="4">S-RSF-IL-03</strain>
    </source>
</reference>
<proteinExistence type="predicted"/>
<gene>
    <name evidence="4" type="ORF">HOP12_05055</name>
</gene>
<feature type="domain" description="CHAT" evidence="3">
    <location>
        <begin position="609"/>
        <end position="884"/>
    </location>
</feature>
<dbReference type="PANTHER" id="PTHR10098">
    <property type="entry name" value="RAPSYN-RELATED"/>
    <property type="match status" value="1"/>
</dbReference>
<dbReference type="Pfam" id="PF12770">
    <property type="entry name" value="CHAT"/>
    <property type="match status" value="1"/>
</dbReference>
<dbReference type="InterPro" id="IPR024983">
    <property type="entry name" value="CHAT_dom"/>
</dbReference>
<comment type="caution">
    <text evidence="4">The sequence shown here is derived from an EMBL/GenBank/DDBJ whole genome shotgun (WGS) entry which is preliminary data.</text>
</comment>
<keyword evidence="2" id="KW-0732">Signal</keyword>
<dbReference type="EMBL" id="JABFRW010000054">
    <property type="protein sequence ID" value="NOT33524.1"/>
    <property type="molecule type" value="Genomic_DNA"/>
</dbReference>
<keyword evidence="1" id="KW-1133">Transmembrane helix</keyword>
<sequence length="938" mass="101644">MIALVAVLLLAGTVRAQPSSPSLSAADSAVFARADFLSLAGRSAAALDLLDSLRVAAVRRQDRSLEARILSARSVAYFFNGRMREAEAAARAALAVAAPTDTLRRMASLRWLAASLSEQGRVLEMRDVWARLLPMAVAKRDRRHEGFAQLGLAFYSMHEGRGRDALPRQLRALEIFRSLGDGFWTRWTLTALGRALGATGDVAAQRRCWQEVAELAAAAGDSGALGDAWNNLASLEWLQGDPAAAEQGFRRAFEIRRAQVGRRDALTAAVNIALCDADLGRFREGATRLESVIQESAERGFLEVRANALSELAGIRRQEGRVEEAIALQRQALALNGTLDFNSEIDVLTGLAFALADAGRGTEAIALLSDARRRFGHRASPGVVPALDYVEGNLRVQNGDAVAGMRLLRSSIAGTARFGRWRTRMEALTALGIAYIAVQEPDSAIALLEFAASLWAEARGVSRDPEWREQEGAKRRRLFASLIPLRLDWPVEVPADRRVAAAFNDLQRYKARTLRERMRGPAPQAEPFEETTLDQIQQRVLRPGELLLETFVTPETTLVFAITRDSARVVRLPGTRLGIGARLRAWHRLISARPARAGVGDLTGLDSSAAQLGRFWLTPFDDLLRASRCVLFAPDGELNLLPLGTLDPGWGTGPLLAAREVVAIPSAGVLALLRDPAVRHSSPRGRSALLALTPASGGSDRPMSGAASEVRWLRRTFVGVASRSPGASATDSSLGIALAQCQILHVATHARLDDERPWLSGLLVDPAGSEDRTRWLRATEVARLRLPARLAVLSACESGRGRVLSGEGVQGLATAFLSAGVPAVVASLWKVEDRATESLMRGFYRRLAAGETVAKALRGAQLDLKRDRRTAHPFFWAGFVVVGEPTVQAELHRKPLDPPTFAVVIGLVIAIVLAILGYRRRQTRMAHVTQSGPMSPIS</sequence>
<accession>A0A849SLQ3</accession>
<evidence type="ECO:0000259" key="3">
    <source>
        <dbReference type="Pfam" id="PF12770"/>
    </source>
</evidence>
<feature type="chain" id="PRO_5032425428" evidence="2">
    <location>
        <begin position="17"/>
        <end position="938"/>
    </location>
</feature>
<dbReference type="Gene3D" id="1.25.40.10">
    <property type="entry name" value="Tetratricopeptide repeat domain"/>
    <property type="match status" value="2"/>
</dbReference>